<evidence type="ECO:0000256" key="2">
    <source>
        <dbReference type="SAM" id="Phobius"/>
    </source>
</evidence>
<keyword evidence="2" id="KW-1133">Transmembrane helix</keyword>
<keyword evidence="2" id="KW-0812">Transmembrane</keyword>
<proteinExistence type="predicted"/>
<feature type="signal peptide" evidence="3">
    <location>
        <begin position="1"/>
        <end position="21"/>
    </location>
</feature>
<dbReference type="InterPro" id="IPR013783">
    <property type="entry name" value="Ig-like_fold"/>
</dbReference>
<accession>A0ABT9NFX1</accession>
<dbReference type="Gene3D" id="2.60.40.10">
    <property type="entry name" value="Immunoglobulins"/>
    <property type="match status" value="1"/>
</dbReference>
<organism evidence="4 5">
    <name type="scientific">Trueperella bonasi</name>
    <dbReference type="NCBI Taxonomy" id="312286"/>
    <lineage>
        <taxon>Bacteria</taxon>
        <taxon>Bacillati</taxon>
        <taxon>Actinomycetota</taxon>
        <taxon>Actinomycetes</taxon>
        <taxon>Actinomycetales</taxon>
        <taxon>Actinomycetaceae</taxon>
        <taxon>Trueperella</taxon>
    </lineage>
</organism>
<feature type="transmembrane region" description="Helical" evidence="2">
    <location>
        <begin position="186"/>
        <end position="209"/>
    </location>
</feature>
<evidence type="ECO:0000256" key="3">
    <source>
        <dbReference type="SAM" id="SignalP"/>
    </source>
</evidence>
<name>A0ABT9NFX1_9ACTO</name>
<keyword evidence="3" id="KW-0732">Signal</keyword>
<evidence type="ECO:0000313" key="5">
    <source>
        <dbReference type="Proteomes" id="UP001243212"/>
    </source>
</evidence>
<gene>
    <name evidence="4" type="ORF">J2S70_000325</name>
</gene>
<keyword evidence="2" id="KW-0472">Membrane</keyword>
<reference evidence="4 5" key="1">
    <citation type="submission" date="2023-07" db="EMBL/GenBank/DDBJ databases">
        <title>Sequencing the genomes of 1000 actinobacteria strains.</title>
        <authorList>
            <person name="Klenk H.-P."/>
        </authorList>
    </citation>
    <scope>NUCLEOTIDE SEQUENCE [LARGE SCALE GENOMIC DNA]</scope>
    <source>
        <strain evidence="4 5">DSM 17163</strain>
    </source>
</reference>
<comment type="caution">
    <text evidence="4">The sequence shown here is derived from an EMBL/GenBank/DDBJ whole genome shotgun (WGS) entry which is preliminary data.</text>
</comment>
<protein>
    <submittedName>
        <fullName evidence="4">Uncharacterized protein</fullName>
    </submittedName>
</protein>
<dbReference type="EMBL" id="JAUSQX010000001">
    <property type="protein sequence ID" value="MDP9805743.1"/>
    <property type="molecule type" value="Genomic_DNA"/>
</dbReference>
<dbReference type="RefSeq" id="WP_307682006.1">
    <property type="nucleotide sequence ID" value="NZ_JAUSQX010000001.1"/>
</dbReference>
<feature type="chain" id="PRO_5046273385" evidence="3">
    <location>
        <begin position="22"/>
        <end position="218"/>
    </location>
</feature>
<sequence length="218" mass="22936">MKLGSWWLAATIALGAPFAGAFETDWVDSSAQRLCDHTQLTVQIPQPNPYDDVPEGSLPEPTGAGFTVSVSRVHGLEALDFDPEMAVERARAMDVGEPHVQVSDANAQAVFTGLPEGVYILEIDAPVDPAYQKAYVDDVLISIPVAGKCNGTVTAKIHYEPQPQTPPGEPPVNPPTPPKPPGELEWTGASVIGLAAASIALIGGGIAIARKARKEELA</sequence>
<evidence type="ECO:0000313" key="4">
    <source>
        <dbReference type="EMBL" id="MDP9805743.1"/>
    </source>
</evidence>
<keyword evidence="5" id="KW-1185">Reference proteome</keyword>
<evidence type="ECO:0000256" key="1">
    <source>
        <dbReference type="SAM" id="MobiDB-lite"/>
    </source>
</evidence>
<feature type="region of interest" description="Disordered" evidence="1">
    <location>
        <begin position="161"/>
        <end position="185"/>
    </location>
</feature>
<dbReference type="Proteomes" id="UP001243212">
    <property type="component" value="Unassembled WGS sequence"/>
</dbReference>
<feature type="compositionally biased region" description="Pro residues" evidence="1">
    <location>
        <begin position="163"/>
        <end position="181"/>
    </location>
</feature>